<dbReference type="OrthoDB" id="445326at2759"/>
<feature type="compositionally biased region" description="Basic residues" evidence="8">
    <location>
        <begin position="483"/>
        <end position="494"/>
    </location>
</feature>
<feature type="region of interest" description="Disordered" evidence="8">
    <location>
        <begin position="469"/>
        <end position="511"/>
    </location>
</feature>
<proteinExistence type="inferred from homology"/>
<protein>
    <submittedName>
        <fullName evidence="9">Uncharacterized protein</fullName>
    </submittedName>
</protein>
<sequence>MGVLEELVADPQKTVVGGLDERRLLEQAKRFVDPIAKANSVLDEIHVDGLTPSQVWGQVKLVIDGVNERVWGDEWEDESEADSQTSGEEEEELGEIEESEESGQSEESENEEQESEEVYESAQEGELGSDAEFFGADEENESDSSDVDVAPAKDAFGLNDQFFSIDDFNKQVMDMEGDNSEIDLDVDDEESDDEIYHYDDFFKQQVEQKEQKKQKAKKQKAKKQKAVAFDLNEDDYDAAFDSVLADYNSNTEQLSTFEKQQLKLQQEIQGLEAEAIKDKEWQMKGEAEAKHRAADSLLEEELDFDRAAKPVPVITQESTETIEEIIKRRIKERNYDELKRRVVSELNDFRPSKKVEVSEEKSSKSLAEIYEEDYLGKQDDASSAELKQAHDEISVLFDKLNHQLDSLSSAHFVPKPKERQLEIKVQTSSISMEDAQPLTMSTAQALAPQEVYKPVSKVGKNEVMLKSGVVMSKEELSREEKQRLRRAKKRKQHNERREEGKKKRVQKSDQQ</sequence>
<reference evidence="9" key="1">
    <citation type="journal article" date="2021" name="Open Biol.">
        <title>Shared evolutionary footprints suggest mitochondrial oxidative damage underlies multiple complex I losses in fungi.</title>
        <authorList>
            <person name="Schikora-Tamarit M.A."/>
            <person name="Marcet-Houben M."/>
            <person name="Nosek J."/>
            <person name="Gabaldon T."/>
        </authorList>
    </citation>
    <scope>NUCLEOTIDE SEQUENCE</scope>
    <source>
        <strain evidence="9">CBS6075</strain>
    </source>
</reference>
<accession>A0A9P8T2H6</accession>
<dbReference type="GO" id="GO:0006364">
    <property type="term" value="P:rRNA processing"/>
    <property type="evidence" value="ECO:0007669"/>
    <property type="project" value="UniProtKB-KW"/>
</dbReference>
<dbReference type="GO" id="GO:0032040">
    <property type="term" value="C:small-subunit processome"/>
    <property type="evidence" value="ECO:0007669"/>
    <property type="project" value="TreeGrafter"/>
</dbReference>
<feature type="compositionally biased region" description="Basic and acidic residues" evidence="8">
    <location>
        <begin position="472"/>
        <end position="482"/>
    </location>
</feature>
<dbReference type="PANTHER" id="PTHR17039">
    <property type="entry name" value="U3 SMALL NUCLEOLAR RIBONUCLEOPROTEIN PROTEIN MPP10"/>
    <property type="match status" value="1"/>
</dbReference>
<evidence type="ECO:0000256" key="1">
    <source>
        <dbReference type="ARBA" id="ARBA00004604"/>
    </source>
</evidence>
<evidence type="ECO:0000256" key="8">
    <source>
        <dbReference type="SAM" id="MobiDB-lite"/>
    </source>
</evidence>
<keyword evidence="5" id="KW-0687">Ribonucleoprotein</keyword>
<dbReference type="GO" id="GO:0005732">
    <property type="term" value="C:sno(s)RNA-containing ribonucleoprotein complex"/>
    <property type="evidence" value="ECO:0007669"/>
    <property type="project" value="InterPro"/>
</dbReference>
<feature type="compositionally biased region" description="Acidic residues" evidence="8">
    <location>
        <begin position="73"/>
        <end position="119"/>
    </location>
</feature>
<comment type="similarity">
    <text evidence="6">Belongs to the MPP10 family.</text>
</comment>
<evidence type="ECO:0000313" key="9">
    <source>
        <dbReference type="EMBL" id="KAH3663676.1"/>
    </source>
</evidence>
<keyword evidence="10" id="KW-1185">Reference proteome</keyword>
<dbReference type="Proteomes" id="UP000769157">
    <property type="component" value="Unassembled WGS sequence"/>
</dbReference>
<feature type="compositionally biased region" description="Basic and acidic residues" evidence="8">
    <location>
        <begin position="495"/>
        <end position="511"/>
    </location>
</feature>
<dbReference type="PANTHER" id="PTHR17039:SF0">
    <property type="entry name" value="U3 SMALL NUCLEOLAR RIBONUCLEOPROTEIN PROTEIN MPP10"/>
    <property type="match status" value="1"/>
</dbReference>
<dbReference type="PIRSF" id="PIRSF017300">
    <property type="entry name" value="snoRNP_Mpp10"/>
    <property type="match status" value="1"/>
</dbReference>
<evidence type="ECO:0000313" key="10">
    <source>
        <dbReference type="Proteomes" id="UP000769157"/>
    </source>
</evidence>
<dbReference type="GeneID" id="70237041"/>
<keyword evidence="4" id="KW-0539">Nucleus</keyword>
<keyword evidence="2" id="KW-0690">Ribosome biogenesis</keyword>
<evidence type="ECO:0000256" key="3">
    <source>
        <dbReference type="ARBA" id="ARBA00022552"/>
    </source>
</evidence>
<dbReference type="GO" id="GO:0034457">
    <property type="term" value="C:Mpp10 complex"/>
    <property type="evidence" value="ECO:0007669"/>
    <property type="project" value="InterPro"/>
</dbReference>
<reference evidence="9" key="2">
    <citation type="submission" date="2021-01" db="EMBL/GenBank/DDBJ databases">
        <authorList>
            <person name="Schikora-Tamarit M.A."/>
        </authorList>
    </citation>
    <scope>NUCLEOTIDE SEQUENCE</scope>
    <source>
        <strain evidence="9">CBS6075</strain>
    </source>
</reference>
<comment type="caution">
    <text evidence="9">The sequence shown here is derived from an EMBL/GenBank/DDBJ whole genome shotgun (WGS) entry which is preliminary data.</text>
</comment>
<organism evidence="9 10">
    <name type="scientific">Ogataea philodendri</name>
    <dbReference type="NCBI Taxonomy" id="1378263"/>
    <lineage>
        <taxon>Eukaryota</taxon>
        <taxon>Fungi</taxon>
        <taxon>Dikarya</taxon>
        <taxon>Ascomycota</taxon>
        <taxon>Saccharomycotina</taxon>
        <taxon>Pichiomycetes</taxon>
        <taxon>Pichiales</taxon>
        <taxon>Pichiaceae</taxon>
        <taxon>Ogataea</taxon>
    </lineage>
</organism>
<keyword evidence="3" id="KW-0698">rRNA processing</keyword>
<gene>
    <name evidence="9" type="ORF">OGAPHI_005077</name>
</gene>
<evidence type="ECO:0000256" key="5">
    <source>
        <dbReference type="ARBA" id="ARBA00023274"/>
    </source>
</evidence>
<dbReference type="InterPro" id="IPR012173">
    <property type="entry name" value="Mpp10"/>
</dbReference>
<evidence type="ECO:0000256" key="7">
    <source>
        <dbReference type="SAM" id="Coils"/>
    </source>
</evidence>
<feature type="region of interest" description="Disordered" evidence="8">
    <location>
        <begin position="70"/>
        <end position="152"/>
    </location>
</feature>
<dbReference type="RefSeq" id="XP_046060012.1">
    <property type="nucleotide sequence ID" value="XM_046206224.1"/>
</dbReference>
<comment type="subcellular location">
    <subcellularLocation>
        <location evidence="1">Nucleus</location>
        <location evidence="1">Nucleolus</location>
    </subcellularLocation>
</comment>
<dbReference type="AlphaFoldDB" id="A0A9P8T2H6"/>
<feature type="coiled-coil region" evidence="7">
    <location>
        <begin position="199"/>
        <end position="226"/>
    </location>
</feature>
<evidence type="ECO:0000256" key="2">
    <source>
        <dbReference type="ARBA" id="ARBA00022517"/>
    </source>
</evidence>
<evidence type="ECO:0000256" key="4">
    <source>
        <dbReference type="ARBA" id="ARBA00023242"/>
    </source>
</evidence>
<evidence type="ECO:0000256" key="6">
    <source>
        <dbReference type="ARBA" id="ARBA00029455"/>
    </source>
</evidence>
<dbReference type="Pfam" id="PF04006">
    <property type="entry name" value="Mpp10"/>
    <property type="match status" value="1"/>
</dbReference>
<feature type="compositionally biased region" description="Acidic residues" evidence="8">
    <location>
        <begin position="135"/>
        <end position="146"/>
    </location>
</feature>
<keyword evidence="7" id="KW-0175">Coiled coil</keyword>
<name>A0A9P8T2H6_9ASCO</name>
<dbReference type="EMBL" id="JAEUBE010000366">
    <property type="protein sequence ID" value="KAH3663676.1"/>
    <property type="molecule type" value="Genomic_DNA"/>
</dbReference>